<gene>
    <name evidence="1" type="ORF">B8V81_1694</name>
</gene>
<dbReference type="AlphaFoldDB" id="A0A2N5NB29"/>
<evidence type="ECO:0000313" key="1">
    <source>
        <dbReference type="EMBL" id="PLT47470.1"/>
    </source>
</evidence>
<evidence type="ECO:0000313" key="2">
    <source>
        <dbReference type="Proteomes" id="UP000234789"/>
    </source>
</evidence>
<protein>
    <submittedName>
        <fullName evidence="1">Uncharacterized protein</fullName>
    </submittedName>
</protein>
<proteinExistence type="predicted"/>
<name>A0A2N5NB29_9BACL</name>
<accession>A0A2N5NB29</accession>
<sequence length="42" mass="4625">MPVTIRPDSWSIFPLNSARLDFHAPANPIFSTYRLGSAPPAL</sequence>
<keyword evidence="2" id="KW-1185">Reference proteome</keyword>
<dbReference type="Proteomes" id="UP000234789">
    <property type="component" value="Unassembled WGS sequence"/>
</dbReference>
<dbReference type="EMBL" id="NFEZ01000003">
    <property type="protein sequence ID" value="PLT47470.1"/>
    <property type="molecule type" value="Genomic_DNA"/>
</dbReference>
<comment type="caution">
    <text evidence="1">The sequence shown here is derived from an EMBL/GenBank/DDBJ whole genome shotgun (WGS) entry which is preliminary data.</text>
</comment>
<reference evidence="1 2" key="1">
    <citation type="submission" date="2017-05" db="EMBL/GenBank/DDBJ databases">
        <title>Functional genome analysis of Paenibacillus pasadenensis strain R16: insights on endophytic life style and antifungal activity.</title>
        <authorList>
            <person name="Passera A."/>
            <person name="Marcolungo L."/>
            <person name="Casati P."/>
            <person name="Brasca M."/>
            <person name="Quaglino F."/>
            <person name="Delledonne M."/>
        </authorList>
    </citation>
    <scope>NUCLEOTIDE SEQUENCE [LARGE SCALE GENOMIC DNA]</scope>
    <source>
        <strain evidence="1 2">R16</strain>
    </source>
</reference>
<organism evidence="1 2">
    <name type="scientific">Paenibacillus pasadenensis</name>
    <dbReference type="NCBI Taxonomy" id="217090"/>
    <lineage>
        <taxon>Bacteria</taxon>
        <taxon>Bacillati</taxon>
        <taxon>Bacillota</taxon>
        <taxon>Bacilli</taxon>
        <taxon>Bacillales</taxon>
        <taxon>Paenibacillaceae</taxon>
        <taxon>Paenibacillus</taxon>
    </lineage>
</organism>